<name>A0AAV5A952_9AGAM</name>
<feature type="compositionally biased region" description="Low complexity" evidence="1">
    <location>
        <begin position="368"/>
        <end position="378"/>
    </location>
</feature>
<feature type="compositionally biased region" description="Basic and acidic residues" evidence="1">
    <location>
        <begin position="457"/>
        <end position="469"/>
    </location>
</feature>
<feature type="compositionally biased region" description="Low complexity" evidence="1">
    <location>
        <begin position="474"/>
        <end position="487"/>
    </location>
</feature>
<feature type="region of interest" description="Disordered" evidence="1">
    <location>
        <begin position="344"/>
        <end position="504"/>
    </location>
</feature>
<feature type="region of interest" description="Disordered" evidence="1">
    <location>
        <begin position="1"/>
        <end position="28"/>
    </location>
</feature>
<reference evidence="2" key="1">
    <citation type="submission" date="2021-10" db="EMBL/GenBank/DDBJ databases">
        <title>De novo Genome Assembly of Clathrus columnatus (Basidiomycota, Fungi) Using Illumina and Nanopore Sequence Data.</title>
        <authorList>
            <person name="Ogiso-Tanaka E."/>
            <person name="Itagaki H."/>
            <person name="Hosoya T."/>
            <person name="Hosaka K."/>
        </authorList>
    </citation>
    <scope>NUCLEOTIDE SEQUENCE</scope>
    <source>
        <strain evidence="2">MO-923</strain>
    </source>
</reference>
<evidence type="ECO:0000313" key="2">
    <source>
        <dbReference type="EMBL" id="GJJ09178.1"/>
    </source>
</evidence>
<dbReference type="Proteomes" id="UP001050691">
    <property type="component" value="Unassembled WGS sequence"/>
</dbReference>
<organism evidence="2 3">
    <name type="scientific">Clathrus columnatus</name>
    <dbReference type="NCBI Taxonomy" id="1419009"/>
    <lineage>
        <taxon>Eukaryota</taxon>
        <taxon>Fungi</taxon>
        <taxon>Dikarya</taxon>
        <taxon>Basidiomycota</taxon>
        <taxon>Agaricomycotina</taxon>
        <taxon>Agaricomycetes</taxon>
        <taxon>Phallomycetidae</taxon>
        <taxon>Phallales</taxon>
        <taxon>Clathraceae</taxon>
        <taxon>Clathrus</taxon>
    </lineage>
</organism>
<keyword evidence="3" id="KW-1185">Reference proteome</keyword>
<gene>
    <name evidence="2" type="ORF">Clacol_003400</name>
</gene>
<evidence type="ECO:0000313" key="3">
    <source>
        <dbReference type="Proteomes" id="UP001050691"/>
    </source>
</evidence>
<evidence type="ECO:0000256" key="1">
    <source>
        <dbReference type="SAM" id="MobiDB-lite"/>
    </source>
</evidence>
<feature type="region of interest" description="Disordered" evidence="1">
    <location>
        <begin position="258"/>
        <end position="326"/>
    </location>
</feature>
<feature type="compositionally biased region" description="Basic and acidic residues" evidence="1">
    <location>
        <begin position="275"/>
        <end position="286"/>
    </location>
</feature>
<feature type="compositionally biased region" description="Basic and acidic residues" evidence="1">
    <location>
        <begin position="437"/>
        <end position="446"/>
    </location>
</feature>
<dbReference type="AlphaFoldDB" id="A0AAV5A952"/>
<dbReference type="EMBL" id="BPWL01000004">
    <property type="protein sequence ID" value="GJJ09178.1"/>
    <property type="molecule type" value="Genomic_DNA"/>
</dbReference>
<proteinExistence type="predicted"/>
<protein>
    <submittedName>
        <fullName evidence="2">Uncharacterized protein</fullName>
    </submittedName>
</protein>
<feature type="compositionally biased region" description="Low complexity" evidence="1">
    <location>
        <begin position="407"/>
        <end position="416"/>
    </location>
</feature>
<accession>A0AAV5A952</accession>
<comment type="caution">
    <text evidence="2">The sequence shown here is derived from an EMBL/GenBank/DDBJ whole genome shotgun (WGS) entry which is preliminary data.</text>
</comment>
<feature type="compositionally biased region" description="Basic residues" evidence="1">
    <location>
        <begin position="298"/>
        <end position="308"/>
    </location>
</feature>
<sequence>MALPSTQKPSNSSPSSVSSSSTLRLSSFKPSEWRVQLISSSSSSSSFLSDSRSPTGPILAGRCYHLEQINQYYCPEKSEVFDLGGISDQNFYIKFERILDDHPTYVGIYLDEVLTDHFYIPSTEKWAISKGWQENPQWMYKYLWIPRHKTSRNSRISWDKNPRLVGHIIIRFYHLNEEEMKDLRETYITKRPPKCRYQNPRLNVYAGLDQNPTPISSLSPRKQRLSHLPMKVPYRFIYLRYDDVIRKAYGCELQLQTPYEEEEEEVRSSNKRKRTPEVKYESESDINHYILQPAPPRVKPKPKLKKTKPTTTHHYPAMEEFESEPDYRLTKRSKRELIPATEERYESDSDYVDIQSGPAKTKFKPTLKKITPSSTSNSKSKKLKPQPIVAPIRRHLPYSDLDRDDTTAAVASTSRTRTVRDVRVRNNNSNHKANYVYRRERERRYDGGSSSSRSHVKREIEDSGDELRQRRLGQQQKSKQRVQVQVTREQRDRQQQQQRQQGESELMRDVNFHMKEIWRILGNEAWKSLFG</sequence>